<sequence>MSQADRLPIVGSHITSASAWIPGYSKKEAKELLPSPPVSRRTSMNTNCTPSYEPNDTYRYPSTPGTPRSFSSAPGSPRIYSTPPPPYEKVGPPSSRLTKISDYVWKRASFSSGIGSIVPSSGGSIAASASPLKPAFVEEVTIDKKQTDHGVTLINVATEMDQAGNHQMATDLYLMGLERMLCALPIESDPRLKIALEKKLVEFKETKGLDLASIVEATEEDEKETPVDEPYGFSGLVINAAILGAVALKRSPLPDVLSSAVSYAKSGFQSVDEAYHIRQRAWDLATNGVAKAVEIDKHYEVHRILTDALYTGCTAILKAGIAYTEAPGYKEHRRASSP</sequence>
<feature type="region of interest" description="Disordered" evidence="1">
    <location>
        <begin position="30"/>
        <end position="94"/>
    </location>
</feature>
<dbReference type="InParanoid" id="A0A162PL53"/>
<dbReference type="SUPFAM" id="SSF116846">
    <property type="entry name" value="MIT domain"/>
    <property type="match status" value="1"/>
</dbReference>
<protein>
    <recommendedName>
        <fullName evidence="4">MIT domain-containing protein</fullName>
    </recommendedName>
</protein>
<accession>A0A162PL53</accession>
<dbReference type="GeneID" id="28992325"/>
<dbReference type="AlphaFoldDB" id="A0A162PL53"/>
<feature type="compositionally biased region" description="Polar residues" evidence="1">
    <location>
        <begin position="40"/>
        <end position="54"/>
    </location>
</feature>
<dbReference type="OrthoDB" id="2414723at2759"/>
<dbReference type="VEuPathDB" id="FungiDB:PHYBLDRAFT_145339"/>
<feature type="compositionally biased region" description="Polar residues" evidence="1">
    <location>
        <begin position="63"/>
        <end position="74"/>
    </location>
</feature>
<dbReference type="STRING" id="763407.A0A162PL53"/>
<dbReference type="RefSeq" id="XP_018291907.1">
    <property type="nucleotide sequence ID" value="XM_018431419.1"/>
</dbReference>
<dbReference type="Proteomes" id="UP000077315">
    <property type="component" value="Unassembled WGS sequence"/>
</dbReference>
<gene>
    <name evidence="2" type="ORF">PHYBLDRAFT_145339</name>
</gene>
<evidence type="ECO:0000313" key="3">
    <source>
        <dbReference type="Proteomes" id="UP000077315"/>
    </source>
</evidence>
<dbReference type="Gene3D" id="1.20.58.80">
    <property type="entry name" value="Phosphotransferase system, lactose/cellobiose-type IIA subunit"/>
    <property type="match status" value="1"/>
</dbReference>
<reference evidence="3" key="1">
    <citation type="submission" date="2015-06" db="EMBL/GenBank/DDBJ databases">
        <title>Expansion of signal transduction pathways in fungi by whole-genome duplication.</title>
        <authorList>
            <consortium name="DOE Joint Genome Institute"/>
            <person name="Corrochano L.M."/>
            <person name="Kuo A."/>
            <person name="Marcet-Houben M."/>
            <person name="Polaino S."/>
            <person name="Salamov A."/>
            <person name="Villalobos J.M."/>
            <person name="Alvarez M.I."/>
            <person name="Avalos J."/>
            <person name="Benito E.P."/>
            <person name="Benoit I."/>
            <person name="Burger G."/>
            <person name="Camino L.P."/>
            <person name="Canovas D."/>
            <person name="Cerda-Olmedo E."/>
            <person name="Cheng J.-F."/>
            <person name="Dominguez A."/>
            <person name="Elias M."/>
            <person name="Eslava A.P."/>
            <person name="Glaser F."/>
            <person name="Grimwood J."/>
            <person name="Gutierrez G."/>
            <person name="Heitman J."/>
            <person name="Henrissat B."/>
            <person name="Iturriaga E.A."/>
            <person name="Lang B.F."/>
            <person name="Lavin J.L."/>
            <person name="Lee S."/>
            <person name="Li W."/>
            <person name="Lindquist E."/>
            <person name="Lopez-Garcia S."/>
            <person name="Luque E.M."/>
            <person name="Marcos A.T."/>
            <person name="Martin J."/>
            <person name="McCluskey K."/>
            <person name="Medina H.R."/>
            <person name="Miralles-Duran A."/>
            <person name="Miyazaki A."/>
            <person name="Munoz-Torres E."/>
            <person name="Oguiza J.A."/>
            <person name="Ohm R."/>
            <person name="Olmedo M."/>
            <person name="Orejas M."/>
            <person name="Ortiz-Castellanos L."/>
            <person name="Pisabarro A.G."/>
            <person name="Rodriguez-Romero J."/>
            <person name="Ruiz-Herrera J."/>
            <person name="Ruiz-Vazquez R."/>
            <person name="Sanz C."/>
            <person name="Schackwitz W."/>
            <person name="Schmutz J."/>
            <person name="Shahriari M."/>
            <person name="Shelest E."/>
            <person name="Silva-Franco F."/>
            <person name="Soanes D."/>
            <person name="Syed K."/>
            <person name="Tagua V.G."/>
            <person name="Talbot N.J."/>
            <person name="Thon M."/>
            <person name="De vries R.P."/>
            <person name="Wiebenga A."/>
            <person name="Yadav J.S."/>
            <person name="Braun E.L."/>
            <person name="Baker S."/>
            <person name="Garre V."/>
            <person name="Horwitz B."/>
            <person name="Torres-Martinez S."/>
            <person name="Idnurm A."/>
            <person name="Herrera-Estrella A."/>
            <person name="Gabaldon T."/>
            <person name="Grigoriev I.V."/>
        </authorList>
    </citation>
    <scope>NUCLEOTIDE SEQUENCE [LARGE SCALE GENOMIC DNA]</scope>
    <source>
        <strain evidence="3">NRRL 1555(-)</strain>
    </source>
</reference>
<dbReference type="EMBL" id="KV440980">
    <property type="protein sequence ID" value="OAD73867.1"/>
    <property type="molecule type" value="Genomic_DNA"/>
</dbReference>
<organism evidence="2 3">
    <name type="scientific">Phycomyces blakesleeanus (strain ATCC 8743b / DSM 1359 / FGSC 10004 / NBRC 33097 / NRRL 1555)</name>
    <dbReference type="NCBI Taxonomy" id="763407"/>
    <lineage>
        <taxon>Eukaryota</taxon>
        <taxon>Fungi</taxon>
        <taxon>Fungi incertae sedis</taxon>
        <taxon>Mucoromycota</taxon>
        <taxon>Mucoromycotina</taxon>
        <taxon>Mucoromycetes</taxon>
        <taxon>Mucorales</taxon>
        <taxon>Phycomycetaceae</taxon>
        <taxon>Phycomyces</taxon>
    </lineage>
</organism>
<keyword evidence="3" id="KW-1185">Reference proteome</keyword>
<evidence type="ECO:0000313" key="2">
    <source>
        <dbReference type="EMBL" id="OAD73867.1"/>
    </source>
</evidence>
<name>A0A162PL53_PHYB8</name>
<dbReference type="InterPro" id="IPR036181">
    <property type="entry name" value="MIT_dom_sf"/>
</dbReference>
<evidence type="ECO:0000256" key="1">
    <source>
        <dbReference type="SAM" id="MobiDB-lite"/>
    </source>
</evidence>
<proteinExistence type="predicted"/>
<evidence type="ECO:0008006" key="4">
    <source>
        <dbReference type="Google" id="ProtNLM"/>
    </source>
</evidence>